<dbReference type="Gene3D" id="3.40.850.10">
    <property type="entry name" value="Kinesin motor domain"/>
    <property type="match status" value="1"/>
</dbReference>
<dbReference type="EMBL" id="JTDF01010092">
    <property type="protein sequence ID" value="KAF8563987.1"/>
    <property type="molecule type" value="Genomic_DNA"/>
</dbReference>
<dbReference type="GO" id="GO:0008017">
    <property type="term" value="F:microtubule binding"/>
    <property type="evidence" value="ECO:0007669"/>
    <property type="project" value="InterPro"/>
</dbReference>
<evidence type="ECO:0000256" key="3">
    <source>
        <dbReference type="ARBA" id="ARBA00022840"/>
    </source>
</evidence>
<keyword evidence="10" id="KW-1185">Reference proteome</keyword>
<dbReference type="InterPro" id="IPR019821">
    <property type="entry name" value="Kinesin_motor_CS"/>
</dbReference>
<name>A0A8T0DBA0_9TREM</name>
<dbReference type="SUPFAM" id="SSF52540">
    <property type="entry name" value="P-loop containing nucleoside triphosphate hydrolases"/>
    <property type="match status" value="1"/>
</dbReference>
<dbReference type="AlphaFoldDB" id="A0A8T0DBA0"/>
<keyword evidence="4" id="KW-0206">Cytoskeleton</keyword>
<comment type="caution">
    <text evidence="5">Lacks conserved residue(s) required for the propagation of feature annotation.</text>
</comment>
<evidence type="ECO:0000256" key="6">
    <source>
        <dbReference type="RuleBase" id="RU000394"/>
    </source>
</evidence>
<dbReference type="Pfam" id="PF00225">
    <property type="entry name" value="Kinesin"/>
    <property type="match status" value="1"/>
</dbReference>
<proteinExistence type="inferred from homology"/>
<protein>
    <recommendedName>
        <fullName evidence="6">Kinesin-like protein</fullName>
    </recommendedName>
</protein>
<keyword evidence="3 6" id="KW-0067">ATP-binding</keyword>
<dbReference type="GO" id="GO:0007018">
    <property type="term" value="P:microtubule-based movement"/>
    <property type="evidence" value="ECO:0007669"/>
    <property type="project" value="InterPro"/>
</dbReference>
<dbReference type="InterPro" id="IPR056524">
    <property type="entry name" value="KIF6/9_C"/>
</dbReference>
<evidence type="ECO:0000256" key="1">
    <source>
        <dbReference type="ARBA" id="ARBA00004245"/>
    </source>
</evidence>
<dbReference type="GO" id="GO:0005524">
    <property type="term" value="F:ATP binding"/>
    <property type="evidence" value="ECO:0007669"/>
    <property type="project" value="UniProtKB-KW"/>
</dbReference>
<evidence type="ECO:0000259" key="8">
    <source>
        <dbReference type="PROSITE" id="PS50067"/>
    </source>
</evidence>
<dbReference type="GO" id="GO:0003777">
    <property type="term" value="F:microtubule motor activity"/>
    <property type="evidence" value="ECO:0007669"/>
    <property type="project" value="InterPro"/>
</dbReference>
<reference evidence="9 10" key="1">
    <citation type="submission" date="2019-07" db="EMBL/GenBank/DDBJ databases">
        <title>Annotation for the trematode Paragonimus westermani.</title>
        <authorList>
            <person name="Choi Y.-J."/>
        </authorList>
    </citation>
    <scope>NUCLEOTIDE SEQUENCE [LARGE SCALE GENOMIC DNA]</scope>
    <source>
        <strain evidence="9">180907_Pwestermani</strain>
    </source>
</reference>
<dbReference type="OrthoDB" id="3176171at2759"/>
<dbReference type="InterPro" id="IPR001752">
    <property type="entry name" value="Kinesin_motor_dom"/>
</dbReference>
<accession>A0A8T0DBA0</accession>
<evidence type="ECO:0000313" key="9">
    <source>
        <dbReference type="EMBL" id="KAF8563987.1"/>
    </source>
</evidence>
<keyword evidence="6" id="KW-0493">Microtubule</keyword>
<comment type="caution">
    <text evidence="9">The sequence shown here is derived from an EMBL/GenBank/DDBJ whole genome shotgun (WGS) entry which is preliminary data.</text>
</comment>
<feature type="region of interest" description="Disordered" evidence="7">
    <location>
        <begin position="600"/>
        <end position="634"/>
    </location>
</feature>
<keyword evidence="6" id="KW-0505">Motor protein</keyword>
<dbReference type="PROSITE" id="PS50067">
    <property type="entry name" value="KINESIN_MOTOR_2"/>
    <property type="match status" value="1"/>
</dbReference>
<sequence length="684" mass="78132">MMGFRLQHLETEFTLKISYLEIYNENGYDLLDTRHESATKLEDLPRVTLFEDTEAGTVFLKNLSTHTAVNVDEALNLLFMGDTNRMIAETPMNEASTRSHCIFTMHILARPQGATKLRRSKLHLVDLAGSERVYKSGIDGTILTEAKYINLSLHYLEQVIIALSEKQRTHVPYRNSMMTMVLRDSLGGNCMTSMIANCSIEQDNLLETISTCRFAQRVALIKNDVVLNEEQDPRLIISRLRQEVDRLKAELVLATGREYDEELSEEEKERCELFMTRFLAADPAAGDCNLPAQVLSDSRKIFLCFSIIQKLHKAALAKSQETVIRELPQPVLPPLPVSTKEASELRDIVTQRDHEIRILVDLLKQEKKRQSSNDMRTNGHMQLLNDTQRMHDREVITSPNTSDNTPHPSVDEPRQAVEQVTAWMEQNAMGRLMGSVSTGRSEAFDLFKRDYHLREKIDEQKDELRNLYSEAKRLGQHMCEARNEAGHFQTQLSSLMHMEQEADGEVTEQIQQIRKSLEIKREAYRSAYTALTELRPRIEHLQHTLETAKLRLVQEFEKWWNSQCKAGELSSQDCISLEETTANPDIQRSEMTTQLLISSTSKHNESFPSSRSNMTLSPSRSTGRATESSISVPELKHHSKIVSAQFGEIPLTGDPVVDADILTFVRAREKIRRRQMANIEYNGS</sequence>
<evidence type="ECO:0000313" key="10">
    <source>
        <dbReference type="Proteomes" id="UP000699462"/>
    </source>
</evidence>
<dbReference type="PRINTS" id="PR00380">
    <property type="entry name" value="KINESINHEAVY"/>
</dbReference>
<evidence type="ECO:0000256" key="4">
    <source>
        <dbReference type="ARBA" id="ARBA00023212"/>
    </source>
</evidence>
<evidence type="ECO:0000256" key="5">
    <source>
        <dbReference type="PROSITE-ProRule" id="PRU00283"/>
    </source>
</evidence>
<dbReference type="PANTHER" id="PTHR47968">
    <property type="entry name" value="CENTROMERE PROTEIN E"/>
    <property type="match status" value="1"/>
</dbReference>
<feature type="domain" description="Kinesin motor" evidence="8">
    <location>
        <begin position="1"/>
        <end position="221"/>
    </location>
</feature>
<dbReference type="PROSITE" id="PS00411">
    <property type="entry name" value="KINESIN_MOTOR_1"/>
    <property type="match status" value="1"/>
</dbReference>
<comment type="similarity">
    <text evidence="5 6">Belongs to the TRAFAC class myosin-kinesin ATPase superfamily. Kinesin family.</text>
</comment>
<gene>
    <name evidence="9" type="ORF">P879_07341</name>
</gene>
<keyword evidence="4" id="KW-0963">Cytoplasm</keyword>
<dbReference type="Proteomes" id="UP000699462">
    <property type="component" value="Unassembled WGS sequence"/>
</dbReference>
<keyword evidence="2 6" id="KW-0547">Nucleotide-binding</keyword>
<evidence type="ECO:0000256" key="2">
    <source>
        <dbReference type="ARBA" id="ARBA00022741"/>
    </source>
</evidence>
<evidence type="ECO:0000256" key="7">
    <source>
        <dbReference type="SAM" id="MobiDB-lite"/>
    </source>
</evidence>
<dbReference type="InterPro" id="IPR027640">
    <property type="entry name" value="Kinesin-like_fam"/>
</dbReference>
<organism evidence="9 10">
    <name type="scientific">Paragonimus westermani</name>
    <dbReference type="NCBI Taxonomy" id="34504"/>
    <lineage>
        <taxon>Eukaryota</taxon>
        <taxon>Metazoa</taxon>
        <taxon>Spiralia</taxon>
        <taxon>Lophotrochozoa</taxon>
        <taxon>Platyhelminthes</taxon>
        <taxon>Trematoda</taxon>
        <taxon>Digenea</taxon>
        <taxon>Plagiorchiida</taxon>
        <taxon>Troglotremata</taxon>
        <taxon>Troglotrematidae</taxon>
        <taxon>Paragonimus</taxon>
    </lineage>
</organism>
<dbReference type="SMART" id="SM00129">
    <property type="entry name" value="KISc"/>
    <property type="match status" value="1"/>
</dbReference>
<feature type="compositionally biased region" description="Polar residues" evidence="7">
    <location>
        <begin position="600"/>
        <end position="631"/>
    </location>
</feature>
<comment type="subcellular location">
    <subcellularLocation>
        <location evidence="1">Cytoplasm</location>
        <location evidence="1">Cytoskeleton</location>
    </subcellularLocation>
</comment>
<dbReference type="GO" id="GO:0005874">
    <property type="term" value="C:microtubule"/>
    <property type="evidence" value="ECO:0007669"/>
    <property type="project" value="UniProtKB-KW"/>
</dbReference>
<dbReference type="InterPro" id="IPR027417">
    <property type="entry name" value="P-loop_NTPase"/>
</dbReference>
<dbReference type="Pfam" id="PF23735">
    <property type="entry name" value="KIF9"/>
    <property type="match status" value="1"/>
</dbReference>
<dbReference type="PANTHER" id="PTHR47968:SF67">
    <property type="entry name" value="KINESIN MOTOR DOMAIN-CONTAINING PROTEIN"/>
    <property type="match status" value="1"/>
</dbReference>
<dbReference type="InterPro" id="IPR036961">
    <property type="entry name" value="Kinesin_motor_dom_sf"/>
</dbReference>